<reference evidence="1" key="1">
    <citation type="submission" date="2014-11" db="EMBL/GenBank/DDBJ databases">
        <authorList>
            <person name="Otto D Thomas"/>
            <person name="Naeem Raeece"/>
        </authorList>
    </citation>
    <scope>NUCLEOTIDE SEQUENCE</scope>
</reference>
<accession>A0A0G4FPG6</accession>
<protein>
    <submittedName>
        <fullName evidence="1">Uncharacterized protein</fullName>
    </submittedName>
</protein>
<dbReference type="VEuPathDB" id="CryptoDB:Cvel_3589"/>
<evidence type="ECO:0000313" key="1">
    <source>
        <dbReference type="EMBL" id="CEM16222.1"/>
    </source>
</evidence>
<name>A0A0G4FPG6_9ALVE</name>
<proteinExistence type="predicted"/>
<organism evidence="1">
    <name type="scientific">Chromera velia CCMP2878</name>
    <dbReference type="NCBI Taxonomy" id="1169474"/>
    <lineage>
        <taxon>Eukaryota</taxon>
        <taxon>Sar</taxon>
        <taxon>Alveolata</taxon>
        <taxon>Colpodellida</taxon>
        <taxon>Chromeraceae</taxon>
        <taxon>Chromera</taxon>
    </lineage>
</organism>
<dbReference type="AlphaFoldDB" id="A0A0G4FPG6"/>
<dbReference type="EMBL" id="CDMZ01000529">
    <property type="protein sequence ID" value="CEM16222.1"/>
    <property type="molecule type" value="Genomic_DNA"/>
</dbReference>
<sequence length="375" mass="39959">MGDKGADTRLGKDSGVLRVDPGVCEASGEDSFPPPRPWSAALTLQTTPVRCREKMKAVVLSAAGLFAVTEGFGNFNFDLLGRDKNETDKKFDLDGLKFGSGDGLKFEGFSGLFGGDKKNSTGGLFDKDKESKTGKADTVCRLSVADCGLDLTQFTSLVNTTITGGAQPADASYIFDLTVEACPVFQEYFEAFYYTLVGNQVEEGTTKALVEQGGFDRSISKTTSANQEYCAQVIGQPVSDSGDMFGFAASTNDVLKDFDAAIVDGNATFTFTLQDCPDNVDEMDIDVEAFCVNYDSQVGNQLSFLTSLTEVADPVVTFEQDPHGETYKTKTVDAVVGVNFDATALCPLPTTAFVVVKGCCGIAAQLLVVDAVFVL</sequence>
<gene>
    <name evidence="1" type="ORF">Cvel_3589</name>
</gene>